<sequence length="158" mass="18217">MPVSQKIEQLLSHKYRTNIVVTTNDQNPKVVVITDVESGTMFWTIEASMYSFKDENDNVWVTPPHSVNVGDEKYQPKIGDHLKGPDGESCFFSSKEAVVDLAVSYFEKHIDITYGLQFKMSTCYFEDSEAGENFTYQLNYKKFKCSVYKGIKRYISFN</sequence>
<dbReference type="OrthoDB" id="1371388at2"/>
<organism evidence="1 2">
    <name type="scientific">Flavobacterium hercynium</name>
    <dbReference type="NCBI Taxonomy" id="387094"/>
    <lineage>
        <taxon>Bacteria</taxon>
        <taxon>Pseudomonadati</taxon>
        <taxon>Bacteroidota</taxon>
        <taxon>Flavobacteriia</taxon>
        <taxon>Flavobacteriales</taxon>
        <taxon>Flavobacteriaceae</taxon>
        <taxon>Flavobacterium</taxon>
    </lineage>
</organism>
<protein>
    <submittedName>
        <fullName evidence="1">Uncharacterized protein</fullName>
    </submittedName>
</protein>
<keyword evidence="2" id="KW-1185">Reference proteome</keyword>
<gene>
    <name evidence="1" type="ORF">B0A66_04020</name>
</gene>
<comment type="caution">
    <text evidence="1">The sequence shown here is derived from an EMBL/GenBank/DDBJ whole genome shotgun (WGS) entry which is preliminary data.</text>
</comment>
<dbReference type="RefSeq" id="WP_089048559.1">
    <property type="nucleotide sequence ID" value="NZ_FXTV01000002.1"/>
</dbReference>
<proteinExistence type="predicted"/>
<dbReference type="EMBL" id="MUGW01000008">
    <property type="protein sequence ID" value="OXA94896.1"/>
    <property type="molecule type" value="Genomic_DNA"/>
</dbReference>
<evidence type="ECO:0000313" key="2">
    <source>
        <dbReference type="Proteomes" id="UP000198345"/>
    </source>
</evidence>
<name>A0A226HMN9_9FLAO</name>
<evidence type="ECO:0000313" key="1">
    <source>
        <dbReference type="EMBL" id="OXA94896.1"/>
    </source>
</evidence>
<accession>A0A226HMN9</accession>
<dbReference type="Proteomes" id="UP000198345">
    <property type="component" value="Unassembled WGS sequence"/>
</dbReference>
<reference evidence="1 2" key="1">
    <citation type="submission" date="2016-11" db="EMBL/GenBank/DDBJ databases">
        <title>Whole genomes of Flavobacteriaceae.</title>
        <authorList>
            <person name="Stine C."/>
            <person name="Li C."/>
            <person name="Tadesse D."/>
        </authorList>
    </citation>
    <scope>NUCLEOTIDE SEQUENCE [LARGE SCALE GENOMIC DNA]</scope>
    <source>
        <strain evidence="1 2">DSM 18292</strain>
    </source>
</reference>
<dbReference type="AlphaFoldDB" id="A0A226HMN9"/>